<gene>
    <name evidence="1" type="ORF">GCM10022419_045340</name>
</gene>
<evidence type="ECO:0008006" key="3">
    <source>
        <dbReference type="Google" id="ProtNLM"/>
    </source>
</evidence>
<name>A0ABP6X2B7_9ACTN</name>
<keyword evidence="2" id="KW-1185">Reference proteome</keyword>
<proteinExistence type="predicted"/>
<evidence type="ECO:0000313" key="2">
    <source>
        <dbReference type="Proteomes" id="UP001500630"/>
    </source>
</evidence>
<dbReference type="EMBL" id="BAABDQ010000009">
    <property type="protein sequence ID" value="GAA3559668.1"/>
    <property type="molecule type" value="Genomic_DNA"/>
</dbReference>
<organism evidence="1 2">
    <name type="scientific">Nonomuraea rosea</name>
    <dbReference type="NCBI Taxonomy" id="638574"/>
    <lineage>
        <taxon>Bacteria</taxon>
        <taxon>Bacillati</taxon>
        <taxon>Actinomycetota</taxon>
        <taxon>Actinomycetes</taxon>
        <taxon>Streptosporangiales</taxon>
        <taxon>Streptosporangiaceae</taxon>
        <taxon>Nonomuraea</taxon>
    </lineage>
</organism>
<protein>
    <recommendedName>
        <fullName evidence="3">Molecular chaperone DnaJ</fullName>
    </recommendedName>
</protein>
<accession>A0ABP6X2B7</accession>
<sequence length="46" mass="5109">MARGGQCRTCRGFGKIGEMKSSFKKGRLIVIEVRRACFTCDGQGRL</sequence>
<dbReference type="Proteomes" id="UP001500630">
    <property type="component" value="Unassembled WGS sequence"/>
</dbReference>
<evidence type="ECO:0000313" key="1">
    <source>
        <dbReference type="EMBL" id="GAA3559668.1"/>
    </source>
</evidence>
<reference evidence="2" key="1">
    <citation type="journal article" date="2019" name="Int. J. Syst. Evol. Microbiol.">
        <title>The Global Catalogue of Microorganisms (GCM) 10K type strain sequencing project: providing services to taxonomists for standard genome sequencing and annotation.</title>
        <authorList>
            <consortium name="The Broad Institute Genomics Platform"/>
            <consortium name="The Broad Institute Genome Sequencing Center for Infectious Disease"/>
            <person name="Wu L."/>
            <person name="Ma J."/>
        </authorList>
    </citation>
    <scope>NUCLEOTIDE SEQUENCE [LARGE SCALE GENOMIC DNA]</scope>
    <source>
        <strain evidence="2">JCM 17326</strain>
    </source>
</reference>
<comment type="caution">
    <text evidence="1">The sequence shown here is derived from an EMBL/GenBank/DDBJ whole genome shotgun (WGS) entry which is preliminary data.</text>
</comment>